<reference evidence="3" key="1">
    <citation type="submission" date="2015-07" db="EMBL/GenBank/DDBJ databases">
        <authorList>
            <consortium name="Consortium for Microbial Forensics and Genomics (microFORGE)"/>
            <person name="Knight B.M."/>
            <person name="Roberts D.P."/>
            <person name="Lin D."/>
            <person name="Hari K."/>
            <person name="Fletcher J."/>
            <person name="Melcher U."/>
            <person name="Blagden T."/>
            <person name="Winegar R.A."/>
        </authorList>
    </citation>
    <scope>NUCLEOTIDE SEQUENCE [LARGE SCALE GENOMIC DNA]</scope>
    <source>
        <strain evidence="3">DSM 23493</strain>
    </source>
</reference>
<dbReference type="InterPro" id="IPR009045">
    <property type="entry name" value="Zn_M74/Hedgehog-like"/>
</dbReference>
<sequence length="250" mass="28823">MKTIILSKSQIYTGDLILVNAHYPVHSHSIEGFSIVDAKYPDVRMKRNAVNALQCIFDKIGCTDQIVAVSGHRSLAEQVEIYNGSMRDNGRSFTEKYVALPNHSEHHTGLAIDLGLKQEVIDFIRPEFPYDGICNKFRKTAPYYGFVERYQSDKEDITGIAHEPWHFRYVGHPHSEVMDKEHLSFEEYIEYIRNFTYNKEHLRISGNAGKEIEIFFVPCHTERVEITIPEHSIYQVSGNNVDGFIVTILR</sequence>
<dbReference type="PATRIC" id="fig|582475.4.peg.3411"/>
<proteinExistence type="predicted"/>
<evidence type="ECO:0000313" key="3">
    <source>
        <dbReference type="Proteomes" id="UP000037326"/>
    </source>
</evidence>
<dbReference type="GO" id="GO:0006508">
    <property type="term" value="P:proteolysis"/>
    <property type="evidence" value="ECO:0007669"/>
    <property type="project" value="InterPro"/>
</dbReference>
<dbReference type="PANTHER" id="PTHR34385">
    <property type="entry name" value="D-ALANYL-D-ALANINE CARBOXYPEPTIDASE"/>
    <property type="match status" value="1"/>
</dbReference>
<name>A0A0K9F662_9BACI</name>
<dbReference type="EMBL" id="LFXJ01000010">
    <property type="protein sequence ID" value="KMY29673.1"/>
    <property type="molecule type" value="Genomic_DNA"/>
</dbReference>
<protein>
    <submittedName>
        <fullName evidence="2">Peptidase M15</fullName>
    </submittedName>
</protein>
<dbReference type="PANTHER" id="PTHR34385:SF1">
    <property type="entry name" value="PEPTIDOGLYCAN L-ALANYL-D-GLUTAMATE ENDOPEPTIDASE CWLK"/>
    <property type="match status" value="1"/>
</dbReference>
<dbReference type="InterPro" id="IPR003709">
    <property type="entry name" value="VanY-like_core_dom"/>
</dbReference>
<dbReference type="OrthoDB" id="9792074at2"/>
<organism evidence="2 3">
    <name type="scientific">Lysinibacillus xylanilyticus</name>
    <dbReference type="NCBI Taxonomy" id="582475"/>
    <lineage>
        <taxon>Bacteria</taxon>
        <taxon>Bacillati</taxon>
        <taxon>Bacillota</taxon>
        <taxon>Bacilli</taxon>
        <taxon>Bacillales</taxon>
        <taxon>Bacillaceae</taxon>
        <taxon>Lysinibacillus</taxon>
    </lineage>
</organism>
<accession>A0A0K9F662</accession>
<dbReference type="Gene3D" id="3.30.1380.10">
    <property type="match status" value="1"/>
</dbReference>
<feature type="domain" description="D-alanyl-D-alanine carboxypeptidase-like core" evidence="1">
    <location>
        <begin position="44"/>
        <end position="171"/>
    </location>
</feature>
<dbReference type="Gene3D" id="3.30.200.180">
    <property type="match status" value="1"/>
</dbReference>
<dbReference type="SUPFAM" id="SSF55166">
    <property type="entry name" value="Hedgehog/DD-peptidase"/>
    <property type="match status" value="1"/>
</dbReference>
<evidence type="ECO:0000259" key="1">
    <source>
        <dbReference type="Pfam" id="PF02557"/>
    </source>
</evidence>
<evidence type="ECO:0000313" key="2">
    <source>
        <dbReference type="EMBL" id="KMY29673.1"/>
    </source>
</evidence>
<dbReference type="Pfam" id="PF02557">
    <property type="entry name" value="VanY"/>
    <property type="match status" value="1"/>
</dbReference>
<gene>
    <name evidence="2" type="ORF">ACZ11_21535</name>
</gene>
<dbReference type="AlphaFoldDB" id="A0A0K9F662"/>
<comment type="caution">
    <text evidence="2">The sequence shown here is derived from an EMBL/GenBank/DDBJ whole genome shotgun (WGS) entry which is preliminary data.</text>
</comment>
<dbReference type="Proteomes" id="UP000037326">
    <property type="component" value="Unassembled WGS sequence"/>
</dbReference>
<dbReference type="InterPro" id="IPR052179">
    <property type="entry name" value="DD-CPase-like"/>
</dbReference>
<dbReference type="GO" id="GO:0008233">
    <property type="term" value="F:peptidase activity"/>
    <property type="evidence" value="ECO:0007669"/>
    <property type="project" value="InterPro"/>
</dbReference>